<keyword evidence="3" id="KW-1185">Reference proteome</keyword>
<dbReference type="InterPro" id="IPR029045">
    <property type="entry name" value="ClpP/crotonase-like_dom_sf"/>
</dbReference>
<protein>
    <submittedName>
        <fullName evidence="2">Enoyl-CoA hydratase</fullName>
    </submittedName>
</protein>
<accession>C5TCX9</accession>
<dbReference type="SUPFAM" id="SSF52096">
    <property type="entry name" value="ClpP/crotonase"/>
    <property type="match status" value="1"/>
</dbReference>
<evidence type="ECO:0000256" key="1">
    <source>
        <dbReference type="ARBA" id="ARBA00005254"/>
    </source>
</evidence>
<dbReference type="EMBL" id="ACQT01000545">
    <property type="protein sequence ID" value="EER57666.1"/>
    <property type="molecule type" value="Genomic_DNA"/>
</dbReference>
<dbReference type="AlphaFoldDB" id="C5TCX9"/>
<evidence type="ECO:0000313" key="3">
    <source>
        <dbReference type="Proteomes" id="UP000003856"/>
    </source>
</evidence>
<comment type="caution">
    <text evidence="2">The sequence shown here is derived from an EMBL/GenBank/DDBJ whole genome shotgun (WGS) entry which is preliminary data.</text>
</comment>
<proteinExistence type="inferred from homology"/>
<gene>
    <name evidence="2" type="ORF">AcdelDRAFT_4760</name>
</gene>
<dbReference type="InterPro" id="IPR014748">
    <property type="entry name" value="Enoyl-CoA_hydra_C"/>
</dbReference>
<evidence type="ECO:0000313" key="2">
    <source>
        <dbReference type="EMBL" id="EER57666.1"/>
    </source>
</evidence>
<organism evidence="2 3">
    <name type="scientific">Acidovorax delafieldii 2AN</name>
    <dbReference type="NCBI Taxonomy" id="573060"/>
    <lineage>
        <taxon>Bacteria</taxon>
        <taxon>Pseudomonadati</taxon>
        <taxon>Pseudomonadota</taxon>
        <taxon>Betaproteobacteria</taxon>
        <taxon>Burkholderiales</taxon>
        <taxon>Comamonadaceae</taxon>
        <taxon>Acidovorax</taxon>
    </lineage>
</organism>
<reference evidence="2 3" key="1">
    <citation type="submission" date="2009-05" db="EMBL/GenBank/DDBJ databases">
        <title>The draft genome of Acidovorax delafieldii 2AN.</title>
        <authorList>
            <consortium name="US DOE Joint Genome Institute (JGI-PGF)"/>
            <person name="Lucas S."/>
            <person name="Copeland A."/>
            <person name="Lapidus A."/>
            <person name="Glavina del Rio T."/>
            <person name="Tice H."/>
            <person name="Bruce D."/>
            <person name="Goodwin L."/>
            <person name="Pitluck S."/>
            <person name="Larimer F."/>
            <person name="Land M.L."/>
            <person name="Hauser L."/>
            <person name="Shelobolina E.S."/>
            <person name="Picardal F."/>
            <person name="Roden E."/>
            <person name="Emerson D."/>
        </authorList>
    </citation>
    <scope>NUCLEOTIDE SEQUENCE [LARGE SCALE GENOMIC DNA]</scope>
    <source>
        <strain evidence="2 3">2AN</strain>
    </source>
</reference>
<dbReference type="PATRIC" id="fig|573060.9.peg.141"/>
<sequence>MRMTKRLLREGQSSTLASLLEMSAGYQAIAHKTADHREAVTAFIEKRAPRFA</sequence>
<dbReference type="Proteomes" id="UP000003856">
    <property type="component" value="Unassembled WGS sequence"/>
</dbReference>
<dbReference type="Gene3D" id="1.10.12.10">
    <property type="entry name" value="Lyase 2-enoyl-coa Hydratase, Chain A, domain 2"/>
    <property type="match status" value="1"/>
</dbReference>
<name>C5TCX9_ACIDE</name>
<comment type="similarity">
    <text evidence="1">Belongs to the enoyl-CoA hydratase/isomerase family.</text>
</comment>